<evidence type="ECO:0000313" key="6">
    <source>
        <dbReference type="EMBL" id="EKB50981.1"/>
    </source>
</evidence>
<dbReference type="NCBIfam" id="TIGR00413">
    <property type="entry name" value="rlpA"/>
    <property type="match status" value="1"/>
</dbReference>
<feature type="signal peptide" evidence="3">
    <location>
        <begin position="1"/>
        <end position="18"/>
    </location>
</feature>
<dbReference type="AlphaFoldDB" id="K1L8E9"/>
<dbReference type="GO" id="GO:0000270">
    <property type="term" value="P:peptidoglycan metabolic process"/>
    <property type="evidence" value="ECO:0007669"/>
    <property type="project" value="UniProtKB-UniRule"/>
</dbReference>
<dbReference type="EMBL" id="AMGM01000003">
    <property type="protein sequence ID" value="EKB50981.1"/>
    <property type="molecule type" value="Genomic_DNA"/>
</dbReference>
<evidence type="ECO:0000256" key="4">
    <source>
        <dbReference type="RuleBase" id="RU003495"/>
    </source>
</evidence>
<feature type="chain" id="PRO_5009992100" description="Probable endolytic peptidoglycan transglycosylase RlpA" evidence="3">
    <location>
        <begin position="19"/>
        <end position="185"/>
    </location>
</feature>
<reference evidence="6 7" key="1">
    <citation type="journal article" date="2012" name="J. Bacteriol.">
        <title>Draft Genome Sequence of Cecembia lonarensis Strain LW9T, Isolated from Lonar Lake, a Haloalkaline Lake in India.</title>
        <authorList>
            <person name="Shivaji S."/>
            <person name="Ara S."/>
            <person name="Singh A."/>
            <person name="Pinnaka A.K."/>
        </authorList>
    </citation>
    <scope>NUCLEOTIDE SEQUENCE [LARGE SCALE GENOMIC DNA]</scope>
    <source>
        <strain evidence="6 7">LW9</strain>
    </source>
</reference>
<keyword evidence="2 3" id="KW-0961">Cell wall biogenesis/degradation</keyword>
<dbReference type="InterPro" id="IPR034718">
    <property type="entry name" value="RlpA"/>
</dbReference>
<organism evidence="6 7">
    <name type="scientific">Cecembia lonarensis (strain CCUG 58316 / KCTC 22772 / LW9)</name>
    <dbReference type="NCBI Taxonomy" id="1225176"/>
    <lineage>
        <taxon>Bacteria</taxon>
        <taxon>Pseudomonadati</taxon>
        <taxon>Bacteroidota</taxon>
        <taxon>Cytophagia</taxon>
        <taxon>Cytophagales</taxon>
        <taxon>Cyclobacteriaceae</taxon>
        <taxon>Cecembia</taxon>
    </lineage>
</organism>
<dbReference type="CDD" id="cd22268">
    <property type="entry name" value="DPBB_RlpA-like"/>
    <property type="match status" value="1"/>
</dbReference>
<dbReference type="PATRIC" id="fig|1225176.3.peg.285"/>
<gene>
    <name evidence="3" type="primary">rlpA</name>
    <name evidence="6" type="ORF">B879_00268</name>
</gene>
<feature type="domain" description="RlpA-like protein double-psi beta-barrel" evidence="5">
    <location>
        <begin position="34"/>
        <end position="123"/>
    </location>
</feature>
<dbReference type="Pfam" id="PF03330">
    <property type="entry name" value="DPBB_1"/>
    <property type="match status" value="1"/>
</dbReference>
<comment type="caution">
    <text evidence="6">The sequence shown here is derived from an EMBL/GenBank/DDBJ whole genome shotgun (WGS) entry which is preliminary data.</text>
</comment>
<dbReference type="Gene3D" id="2.40.40.10">
    <property type="entry name" value="RlpA-like domain"/>
    <property type="match status" value="1"/>
</dbReference>
<sequence length="185" mass="21439" precursor="true">MKTLAFVFLFFFSASVFAERDDALSSDEERLKIQEGVASYYGKRFHNRKTASGEIFDMNELTAAHKHLPFGTQLKVTNLKNGKEVWVRINDRLPQSSKRVIDLSRGAAEALDMVRDGITKVRIEVSEEEVVMELMEYFQDHKPEDLRLRPYEKPIENGLQKPEIFTFPLKSHFVENLAYAHKKQS</sequence>
<dbReference type="EC" id="4.2.2.-" evidence="3"/>
<proteinExistence type="inferred from homology"/>
<keyword evidence="1 3" id="KW-0456">Lyase</keyword>
<dbReference type="PANTHER" id="PTHR34183">
    <property type="entry name" value="ENDOLYTIC PEPTIDOGLYCAN TRANSGLYCOSYLASE RLPA"/>
    <property type="match status" value="1"/>
</dbReference>
<evidence type="ECO:0000256" key="3">
    <source>
        <dbReference type="HAMAP-Rule" id="MF_02071"/>
    </source>
</evidence>
<name>K1L8E9_CECL9</name>
<evidence type="ECO:0000256" key="2">
    <source>
        <dbReference type="ARBA" id="ARBA00023316"/>
    </source>
</evidence>
<comment type="function">
    <text evidence="3">Lytic transglycosylase with a strong preference for naked glycan strands that lack stem peptides.</text>
</comment>
<dbReference type="RefSeq" id="WP_009183322.1">
    <property type="nucleotide sequence ID" value="NZ_AMGM01000003.1"/>
</dbReference>
<evidence type="ECO:0000313" key="7">
    <source>
        <dbReference type="Proteomes" id="UP000004478"/>
    </source>
</evidence>
<dbReference type="InterPro" id="IPR036908">
    <property type="entry name" value="RlpA-like_sf"/>
</dbReference>
<evidence type="ECO:0000259" key="5">
    <source>
        <dbReference type="Pfam" id="PF03330"/>
    </source>
</evidence>
<dbReference type="GO" id="GO:0071555">
    <property type="term" value="P:cell wall organization"/>
    <property type="evidence" value="ECO:0007669"/>
    <property type="project" value="UniProtKB-KW"/>
</dbReference>
<dbReference type="OrthoDB" id="9779128at2"/>
<dbReference type="Proteomes" id="UP000004478">
    <property type="component" value="Unassembled WGS sequence"/>
</dbReference>
<protein>
    <recommendedName>
        <fullName evidence="3">Probable endolytic peptidoglycan transglycosylase RlpA</fullName>
        <ecNumber evidence="3">4.2.2.-</ecNumber>
    </recommendedName>
</protein>
<keyword evidence="3" id="KW-0732">Signal</keyword>
<dbReference type="PANTHER" id="PTHR34183:SF1">
    <property type="entry name" value="ENDOLYTIC PEPTIDOGLYCAN TRANSGLYCOSYLASE RLPA"/>
    <property type="match status" value="1"/>
</dbReference>
<accession>K1L8E9</accession>
<dbReference type="GO" id="GO:0008932">
    <property type="term" value="F:lytic endotransglycosylase activity"/>
    <property type="evidence" value="ECO:0007669"/>
    <property type="project" value="UniProtKB-UniRule"/>
</dbReference>
<evidence type="ECO:0000256" key="1">
    <source>
        <dbReference type="ARBA" id="ARBA00023239"/>
    </source>
</evidence>
<dbReference type="InterPro" id="IPR012997">
    <property type="entry name" value="RplA"/>
</dbReference>
<dbReference type="InterPro" id="IPR009009">
    <property type="entry name" value="RlpA-like_DPBB"/>
</dbReference>
<dbReference type="SUPFAM" id="SSF50685">
    <property type="entry name" value="Barwin-like endoglucanases"/>
    <property type="match status" value="1"/>
</dbReference>
<keyword evidence="7" id="KW-1185">Reference proteome</keyword>
<comment type="similarity">
    <text evidence="3 4">Belongs to the RlpA family.</text>
</comment>
<dbReference type="HAMAP" id="MF_02071">
    <property type="entry name" value="RlpA"/>
    <property type="match status" value="1"/>
</dbReference>